<dbReference type="EMBL" id="RDPI01000019">
    <property type="protein sequence ID" value="MBF4374545.1"/>
    <property type="molecule type" value="Genomic_DNA"/>
</dbReference>
<dbReference type="RefSeq" id="WP_194663934.1">
    <property type="nucleotide sequence ID" value="NZ_RDPI01000019.1"/>
</dbReference>
<keyword evidence="2" id="KW-1185">Reference proteome</keyword>
<evidence type="ECO:0000313" key="2">
    <source>
        <dbReference type="Proteomes" id="UP000726136"/>
    </source>
</evidence>
<name>A0ABR9Z9Z6_VIBAN</name>
<comment type="caution">
    <text evidence="1">The sequence shown here is derived from an EMBL/GenBank/DDBJ whole genome shotgun (WGS) entry which is preliminary data.</text>
</comment>
<reference evidence="1 2" key="1">
    <citation type="journal article" date="2021" name="PeerJ">
        <title>Analysis of 44 Vibrio anguillarum genomes reveals high genetic diversity.</title>
        <authorList>
            <person name="Hansen M.J."/>
            <person name="Dalsgaard I."/>
        </authorList>
    </citation>
    <scope>NUCLEOTIDE SEQUENCE [LARGE SCALE GENOMIC DNA]</scope>
    <source>
        <strain evidence="1 2">040915-1/1B</strain>
    </source>
</reference>
<accession>A0ABR9Z9Z6</accession>
<proteinExistence type="predicted"/>
<gene>
    <name evidence="1" type="ORF">EAY46_15855</name>
</gene>
<sequence length="241" mass="27762">MTVTCLGKGSEHLVIWAEKFGRSEKELIEGLSLYAQLTNLAFSKSRAKILSQLDTRFFTSNRVDVVLTKSLNSFQITLNAFDKYAEKAEVMQQYKAVIKAFNLPQTPKTNGILRAITFNQYRLLENIHYLLVELAPYFSFETRNINSDLMRHLALKDSLSNGLGVDSLNALATKLLTTNDLSFFEKGFMFDFFVHDRDALYTSKSKKGFIVCYKDRLSTWFFESKEKAIQQIDEYKTLFCL</sequence>
<organism evidence="1 2">
    <name type="scientific">Vibrio anguillarum</name>
    <name type="common">Listonella anguillarum</name>
    <dbReference type="NCBI Taxonomy" id="55601"/>
    <lineage>
        <taxon>Bacteria</taxon>
        <taxon>Pseudomonadati</taxon>
        <taxon>Pseudomonadota</taxon>
        <taxon>Gammaproteobacteria</taxon>
        <taxon>Vibrionales</taxon>
        <taxon>Vibrionaceae</taxon>
        <taxon>Vibrio</taxon>
    </lineage>
</organism>
<dbReference type="Proteomes" id="UP000726136">
    <property type="component" value="Unassembled WGS sequence"/>
</dbReference>
<evidence type="ECO:0000313" key="1">
    <source>
        <dbReference type="EMBL" id="MBF4374545.1"/>
    </source>
</evidence>
<protein>
    <submittedName>
        <fullName evidence="1">Uncharacterized protein</fullName>
    </submittedName>
</protein>